<dbReference type="AlphaFoldDB" id="A0A2V1ECR4"/>
<evidence type="ECO:0000313" key="3">
    <source>
        <dbReference type="Proteomes" id="UP000244855"/>
    </source>
</evidence>
<gene>
    <name evidence="2" type="ORF">DM02DRAFT_607768</name>
</gene>
<keyword evidence="3" id="KW-1185">Reference proteome</keyword>
<evidence type="ECO:0000256" key="1">
    <source>
        <dbReference type="SAM" id="MobiDB-lite"/>
    </source>
</evidence>
<accession>A0A2V1ECR4</accession>
<dbReference type="STRING" id="97972.A0A2V1ECR4"/>
<evidence type="ECO:0000313" key="2">
    <source>
        <dbReference type="EMBL" id="PVI08323.1"/>
    </source>
</evidence>
<dbReference type="Proteomes" id="UP000244855">
    <property type="component" value="Unassembled WGS sequence"/>
</dbReference>
<dbReference type="EMBL" id="KZ805300">
    <property type="protein sequence ID" value="PVI08323.1"/>
    <property type="molecule type" value="Genomic_DNA"/>
</dbReference>
<feature type="compositionally biased region" description="Polar residues" evidence="1">
    <location>
        <begin position="8"/>
        <end position="28"/>
    </location>
</feature>
<proteinExistence type="predicted"/>
<feature type="region of interest" description="Disordered" evidence="1">
    <location>
        <begin position="1"/>
        <end position="30"/>
    </location>
</feature>
<dbReference type="OrthoDB" id="4505928at2759"/>
<reference evidence="2 3" key="1">
    <citation type="journal article" date="2018" name="Sci. Rep.">
        <title>Comparative genomics provides insights into the lifestyle and reveals functional heterogeneity of dark septate endophytic fungi.</title>
        <authorList>
            <person name="Knapp D.G."/>
            <person name="Nemeth J.B."/>
            <person name="Barry K."/>
            <person name="Hainaut M."/>
            <person name="Henrissat B."/>
            <person name="Johnson J."/>
            <person name="Kuo A."/>
            <person name="Lim J.H.P."/>
            <person name="Lipzen A."/>
            <person name="Nolan M."/>
            <person name="Ohm R.A."/>
            <person name="Tamas L."/>
            <person name="Grigoriev I.V."/>
            <person name="Spatafora J.W."/>
            <person name="Nagy L.G."/>
            <person name="Kovacs G.M."/>
        </authorList>
    </citation>
    <scope>NUCLEOTIDE SEQUENCE [LARGE SCALE GENOMIC DNA]</scope>
    <source>
        <strain evidence="2 3">DSE2036</strain>
    </source>
</reference>
<organism evidence="2 3">
    <name type="scientific">Periconia macrospinosa</name>
    <dbReference type="NCBI Taxonomy" id="97972"/>
    <lineage>
        <taxon>Eukaryota</taxon>
        <taxon>Fungi</taxon>
        <taxon>Dikarya</taxon>
        <taxon>Ascomycota</taxon>
        <taxon>Pezizomycotina</taxon>
        <taxon>Dothideomycetes</taxon>
        <taxon>Pleosporomycetidae</taxon>
        <taxon>Pleosporales</taxon>
        <taxon>Massarineae</taxon>
        <taxon>Periconiaceae</taxon>
        <taxon>Periconia</taxon>
    </lineage>
</organism>
<sequence>MDEEPEALSTQECEGTSPKSHLASSDPNSARAPCKVLTLLSKNPGADITQVPLSKQAGKQPCEIGKPGGCSSTDGVECSSAYRMLMQYATSQEKMDKIAVALESGCTPSVGGGCEVKKSVVWRVLDEECA</sequence>
<name>A0A2V1ECR4_9PLEO</name>
<protein>
    <submittedName>
        <fullName evidence="2">Uncharacterized protein</fullName>
    </submittedName>
</protein>